<sequence length="74" mass="8123">MVFGDSVVRRLIAKLTATRNAKAVLVLHAGANEVTQFVKDHNWHPTPDQTSAFARKVVEDLATCFMSLGGTVRK</sequence>
<organism evidence="1 2">
    <name type="scientific">Hypsibius exemplaris</name>
    <name type="common">Freshwater tardigrade</name>
    <dbReference type="NCBI Taxonomy" id="2072580"/>
    <lineage>
        <taxon>Eukaryota</taxon>
        <taxon>Metazoa</taxon>
        <taxon>Ecdysozoa</taxon>
        <taxon>Tardigrada</taxon>
        <taxon>Eutardigrada</taxon>
        <taxon>Parachela</taxon>
        <taxon>Hypsibioidea</taxon>
        <taxon>Hypsibiidae</taxon>
        <taxon>Hypsibius</taxon>
    </lineage>
</organism>
<dbReference type="EMBL" id="MTYJ01000369">
    <property type="protein sequence ID" value="OWA54078.1"/>
    <property type="molecule type" value="Genomic_DNA"/>
</dbReference>
<accession>A0A9X6RN68</accession>
<comment type="caution">
    <text evidence="1">The sequence shown here is derived from an EMBL/GenBank/DDBJ whole genome shotgun (WGS) entry which is preliminary data.</text>
</comment>
<evidence type="ECO:0000313" key="1">
    <source>
        <dbReference type="EMBL" id="OWA54078.1"/>
    </source>
</evidence>
<evidence type="ECO:0000313" key="2">
    <source>
        <dbReference type="Proteomes" id="UP000192578"/>
    </source>
</evidence>
<reference evidence="2" key="1">
    <citation type="submission" date="2017-01" db="EMBL/GenBank/DDBJ databases">
        <title>Comparative genomics of anhydrobiosis in the tardigrade Hypsibius dujardini.</title>
        <authorList>
            <person name="Yoshida Y."/>
            <person name="Koutsovoulos G."/>
            <person name="Laetsch D."/>
            <person name="Stevens L."/>
            <person name="Kumar S."/>
            <person name="Horikawa D."/>
            <person name="Ishino K."/>
            <person name="Komine S."/>
            <person name="Tomita M."/>
            <person name="Blaxter M."/>
            <person name="Arakawa K."/>
        </authorList>
    </citation>
    <scope>NUCLEOTIDE SEQUENCE [LARGE SCALE GENOMIC DNA]</scope>
    <source>
        <strain evidence="2">Z151</strain>
    </source>
</reference>
<gene>
    <name evidence="1" type="ORF">BV898_18497</name>
</gene>
<proteinExistence type="predicted"/>
<keyword evidence="2" id="KW-1185">Reference proteome</keyword>
<dbReference type="AlphaFoldDB" id="A0A9X6RN68"/>
<name>A0A9X6RN68_HYPEX</name>
<protein>
    <submittedName>
        <fullName evidence="1">Uncharacterized protein</fullName>
    </submittedName>
</protein>
<dbReference type="Proteomes" id="UP000192578">
    <property type="component" value="Unassembled WGS sequence"/>
</dbReference>